<feature type="transmembrane region" description="Helical" evidence="5">
    <location>
        <begin position="162"/>
        <end position="182"/>
    </location>
</feature>
<dbReference type="AlphaFoldDB" id="A0A6J4TKP4"/>
<dbReference type="PIRSF" id="PIRSF006060">
    <property type="entry name" value="AA_transporter"/>
    <property type="match status" value="1"/>
</dbReference>
<proteinExistence type="predicted"/>
<evidence type="ECO:0000256" key="2">
    <source>
        <dbReference type="ARBA" id="ARBA00022692"/>
    </source>
</evidence>
<dbReference type="PANTHER" id="PTHR42770:SF8">
    <property type="entry name" value="PUTRESCINE IMPORTER PUUP"/>
    <property type="match status" value="1"/>
</dbReference>
<dbReference type="Pfam" id="PF00324">
    <property type="entry name" value="AA_permease"/>
    <property type="match status" value="1"/>
</dbReference>
<feature type="transmembrane region" description="Helical" evidence="5">
    <location>
        <begin position="338"/>
        <end position="358"/>
    </location>
</feature>
<evidence type="ECO:0000313" key="7">
    <source>
        <dbReference type="EMBL" id="CAA9524952.1"/>
    </source>
</evidence>
<evidence type="ECO:0000256" key="3">
    <source>
        <dbReference type="ARBA" id="ARBA00022989"/>
    </source>
</evidence>
<feature type="transmembrane region" description="Helical" evidence="5">
    <location>
        <begin position="364"/>
        <end position="386"/>
    </location>
</feature>
<dbReference type="InterPro" id="IPR050367">
    <property type="entry name" value="APC_superfamily"/>
</dbReference>
<sequence length="467" mass="50398">MSVQADQAAHAATHGRETHFKRVLGLPALVFFGLAYMVPLTVWTTYGIVTTSTEGHLPLAYVVTTIAMALTAYSYGRMVQIHPIAGSAYSYASRAFGRPLGFMVGWALMLDYIFLPMINYLLIGLYMKDYFPSTPQALWIILAVVVVTGLNVLGIRLVAGANFVFVVAQFIFVAVFAVMAIAEITSDVEVQSFTAPFVESGIDLGAVVAGSAVLALSFLGFDAISTLSEETRDPKRRIPQAIILCAFAGGLIYIFQSYLGHLAFPDFASFADNQDVASTDVMTGIGGDFLNSFFTAIYVSACFAGAMAAQASVARIIFAMGRDGSLPRPVFGWLHPRFRTPVVGNIVVAIFGLTALFISLNTVAAMISFGALAAFSFVNLSVIKTYVIDGGRRSGADIFKFAVLPFLGFAFTIYLWTQLSGLTFEIGLGWLAAGLLYLVYLTRGFRRPPPEMYAGDEEELGAEPARV</sequence>
<feature type="transmembrane region" description="Helical" evidence="5">
    <location>
        <begin position="422"/>
        <end position="442"/>
    </location>
</feature>
<accession>A0A6J4TKP4</accession>
<protein>
    <submittedName>
        <fullName evidence="7">Uncharacterized amino acid permease, GabP family</fullName>
    </submittedName>
</protein>
<feature type="transmembrane region" description="Helical" evidence="5">
    <location>
        <begin position="241"/>
        <end position="259"/>
    </location>
</feature>
<organism evidence="7">
    <name type="scientific">uncultured Solirubrobacteraceae bacterium</name>
    <dbReference type="NCBI Taxonomy" id="1162706"/>
    <lineage>
        <taxon>Bacteria</taxon>
        <taxon>Bacillati</taxon>
        <taxon>Actinomycetota</taxon>
        <taxon>Thermoleophilia</taxon>
        <taxon>Solirubrobacterales</taxon>
        <taxon>Solirubrobacteraceae</taxon>
        <taxon>environmental samples</taxon>
    </lineage>
</organism>
<feature type="transmembrane region" description="Helical" evidence="5">
    <location>
        <begin position="296"/>
        <end position="318"/>
    </location>
</feature>
<evidence type="ECO:0000256" key="1">
    <source>
        <dbReference type="ARBA" id="ARBA00004141"/>
    </source>
</evidence>
<evidence type="ECO:0000256" key="5">
    <source>
        <dbReference type="SAM" id="Phobius"/>
    </source>
</evidence>
<dbReference type="InterPro" id="IPR004841">
    <property type="entry name" value="AA-permease/SLC12A_dom"/>
</dbReference>
<dbReference type="Gene3D" id="1.20.1740.10">
    <property type="entry name" value="Amino acid/polyamine transporter I"/>
    <property type="match status" value="1"/>
</dbReference>
<feature type="transmembrane region" description="Helical" evidence="5">
    <location>
        <begin position="23"/>
        <end position="46"/>
    </location>
</feature>
<feature type="transmembrane region" description="Helical" evidence="5">
    <location>
        <begin position="100"/>
        <end position="125"/>
    </location>
</feature>
<dbReference type="PANTHER" id="PTHR42770">
    <property type="entry name" value="AMINO ACID TRANSPORTER-RELATED"/>
    <property type="match status" value="1"/>
</dbReference>
<feature type="transmembrane region" description="Helical" evidence="5">
    <location>
        <begin position="137"/>
        <end position="155"/>
    </location>
</feature>
<keyword evidence="2 5" id="KW-0812">Transmembrane</keyword>
<evidence type="ECO:0000259" key="6">
    <source>
        <dbReference type="Pfam" id="PF00324"/>
    </source>
</evidence>
<feature type="transmembrane region" description="Helical" evidence="5">
    <location>
        <begin position="398"/>
        <end position="416"/>
    </location>
</feature>
<dbReference type="EMBL" id="CADCVO010000569">
    <property type="protein sequence ID" value="CAA9524952.1"/>
    <property type="molecule type" value="Genomic_DNA"/>
</dbReference>
<keyword evidence="3 5" id="KW-1133">Transmembrane helix</keyword>
<keyword evidence="4 5" id="KW-0472">Membrane</keyword>
<gene>
    <name evidence="7" type="ORF">AVDCRST_MAG13-3653</name>
</gene>
<feature type="transmembrane region" description="Helical" evidence="5">
    <location>
        <begin position="202"/>
        <end position="221"/>
    </location>
</feature>
<name>A0A6J4TKP4_9ACTN</name>
<evidence type="ECO:0000256" key="4">
    <source>
        <dbReference type="ARBA" id="ARBA00023136"/>
    </source>
</evidence>
<feature type="transmembrane region" description="Helical" evidence="5">
    <location>
        <begin position="58"/>
        <end position="79"/>
    </location>
</feature>
<dbReference type="GO" id="GO:0016020">
    <property type="term" value="C:membrane"/>
    <property type="evidence" value="ECO:0007669"/>
    <property type="project" value="UniProtKB-SubCell"/>
</dbReference>
<comment type="subcellular location">
    <subcellularLocation>
        <location evidence="1">Membrane</location>
        <topology evidence="1">Multi-pass membrane protein</topology>
    </subcellularLocation>
</comment>
<feature type="domain" description="Amino acid permease/ SLC12A" evidence="6">
    <location>
        <begin position="30"/>
        <end position="421"/>
    </location>
</feature>
<reference evidence="7" key="1">
    <citation type="submission" date="2020-02" db="EMBL/GenBank/DDBJ databases">
        <authorList>
            <person name="Meier V. D."/>
        </authorList>
    </citation>
    <scope>NUCLEOTIDE SEQUENCE</scope>
    <source>
        <strain evidence="7">AVDCRST_MAG13</strain>
    </source>
</reference>
<dbReference type="GO" id="GO:0055085">
    <property type="term" value="P:transmembrane transport"/>
    <property type="evidence" value="ECO:0007669"/>
    <property type="project" value="InterPro"/>
</dbReference>